<accession>A0ABW0HTK8</accession>
<gene>
    <name evidence="1" type="ORF">ACFPOF_16895</name>
</gene>
<name>A0ABW0HTK8_9BACL</name>
<comment type="caution">
    <text evidence="1">The sequence shown here is derived from an EMBL/GenBank/DDBJ whole genome shotgun (WGS) entry which is preliminary data.</text>
</comment>
<reference evidence="2" key="1">
    <citation type="journal article" date="2019" name="Int. J. Syst. Evol. Microbiol.">
        <title>The Global Catalogue of Microorganisms (GCM) 10K type strain sequencing project: providing services to taxonomists for standard genome sequencing and annotation.</title>
        <authorList>
            <consortium name="The Broad Institute Genomics Platform"/>
            <consortium name="The Broad Institute Genome Sequencing Center for Infectious Disease"/>
            <person name="Wu L."/>
            <person name="Ma J."/>
        </authorList>
    </citation>
    <scope>NUCLEOTIDE SEQUENCE [LARGE SCALE GENOMIC DNA]</scope>
    <source>
        <strain evidence="2">CGMCC 1.18575</strain>
    </source>
</reference>
<organism evidence="1 2">
    <name type="scientific">Cohnella soli</name>
    <dbReference type="NCBI Taxonomy" id="425005"/>
    <lineage>
        <taxon>Bacteria</taxon>
        <taxon>Bacillati</taxon>
        <taxon>Bacillota</taxon>
        <taxon>Bacilli</taxon>
        <taxon>Bacillales</taxon>
        <taxon>Paenibacillaceae</taxon>
        <taxon>Cohnella</taxon>
    </lineage>
</organism>
<dbReference type="Proteomes" id="UP001596113">
    <property type="component" value="Unassembled WGS sequence"/>
</dbReference>
<dbReference type="RefSeq" id="WP_378134701.1">
    <property type="nucleotide sequence ID" value="NZ_JBHSMI010000028.1"/>
</dbReference>
<keyword evidence="2" id="KW-1185">Reference proteome</keyword>
<sequence length="86" mass="9827">MLDYNSSNENDGWVIADMEKTMGGALLYITLTSKDVEILLRPKTTIAIARLARSEGYNTLWDMDWPTFENGIFERVFCFRGKQISG</sequence>
<protein>
    <submittedName>
        <fullName evidence="1">Uncharacterized protein</fullName>
    </submittedName>
</protein>
<proteinExistence type="predicted"/>
<evidence type="ECO:0000313" key="2">
    <source>
        <dbReference type="Proteomes" id="UP001596113"/>
    </source>
</evidence>
<evidence type="ECO:0000313" key="1">
    <source>
        <dbReference type="EMBL" id="MFC5404414.1"/>
    </source>
</evidence>
<dbReference type="EMBL" id="JBHSMI010000028">
    <property type="protein sequence ID" value="MFC5404414.1"/>
    <property type="molecule type" value="Genomic_DNA"/>
</dbReference>